<comment type="subcellular location">
    <subcellularLocation>
        <location evidence="1">Membrane</location>
        <topology evidence="1">Multi-pass membrane protein</topology>
    </subcellularLocation>
</comment>
<protein>
    <submittedName>
        <fullName evidence="6">DoxX family protein</fullName>
    </submittedName>
</protein>
<proteinExistence type="predicted"/>
<dbReference type="Pfam" id="PF13564">
    <property type="entry name" value="DoxX_2"/>
    <property type="match status" value="1"/>
</dbReference>
<dbReference type="InterPro" id="IPR032808">
    <property type="entry name" value="DoxX"/>
</dbReference>
<dbReference type="EMBL" id="CP058595">
    <property type="protein sequence ID" value="QLG46921.1"/>
    <property type="molecule type" value="Genomic_DNA"/>
</dbReference>
<evidence type="ECO:0000256" key="1">
    <source>
        <dbReference type="ARBA" id="ARBA00004141"/>
    </source>
</evidence>
<evidence type="ECO:0000256" key="3">
    <source>
        <dbReference type="ARBA" id="ARBA00022989"/>
    </source>
</evidence>
<dbReference type="GO" id="GO:0016020">
    <property type="term" value="C:membrane"/>
    <property type="evidence" value="ECO:0007669"/>
    <property type="project" value="UniProtKB-SubCell"/>
</dbReference>
<dbReference type="KEGG" id="cagg:HYG79_16695"/>
<evidence type="ECO:0000313" key="6">
    <source>
        <dbReference type="EMBL" id="QLG46921.1"/>
    </source>
</evidence>
<organism evidence="6 7">
    <name type="scientific">Costertonia aggregata</name>
    <dbReference type="NCBI Taxonomy" id="343403"/>
    <lineage>
        <taxon>Bacteria</taxon>
        <taxon>Pseudomonadati</taxon>
        <taxon>Bacteroidota</taxon>
        <taxon>Flavobacteriia</taxon>
        <taxon>Flavobacteriales</taxon>
        <taxon>Flavobacteriaceae</taxon>
        <taxon>Costertonia</taxon>
    </lineage>
</organism>
<dbReference type="RefSeq" id="WP_179243200.1">
    <property type="nucleotide sequence ID" value="NZ_CP058595.1"/>
</dbReference>
<keyword evidence="2 5" id="KW-0812">Transmembrane</keyword>
<keyword evidence="7" id="KW-1185">Reference proteome</keyword>
<gene>
    <name evidence="6" type="ORF">HYG79_16695</name>
</gene>
<evidence type="ECO:0000256" key="2">
    <source>
        <dbReference type="ARBA" id="ARBA00022692"/>
    </source>
</evidence>
<keyword evidence="4 5" id="KW-0472">Membrane</keyword>
<dbReference type="Proteomes" id="UP000509302">
    <property type="component" value="Chromosome"/>
</dbReference>
<feature type="transmembrane region" description="Helical" evidence="5">
    <location>
        <begin position="105"/>
        <end position="122"/>
    </location>
</feature>
<sequence length="124" mass="13748">MNYLVIALQLIVGISILNVWLVQNKKPTQWRGGDAKTIQEEFKVYGLPAWSCYVVGFLKVVLAIGLITAIWVPMLLGPSALGLAILLSGSVLMHIKINDPIKKSFPALLFLLLCAYLIYHSYGF</sequence>
<dbReference type="AlphaFoldDB" id="A0A7H9ATV6"/>
<evidence type="ECO:0000256" key="5">
    <source>
        <dbReference type="SAM" id="Phobius"/>
    </source>
</evidence>
<keyword evidence="3 5" id="KW-1133">Transmembrane helix</keyword>
<feature type="transmembrane region" description="Helical" evidence="5">
    <location>
        <begin position="6"/>
        <end position="23"/>
    </location>
</feature>
<evidence type="ECO:0000313" key="7">
    <source>
        <dbReference type="Proteomes" id="UP000509302"/>
    </source>
</evidence>
<reference evidence="6 7" key="1">
    <citation type="journal article" date="2006" name="Int. J. Syst. Evol. Microbiol.">
        <title>Costertonia aggregata gen. nov., sp. nov., a mesophilic marine bacterium of the family Flavobacteriaceae, isolated from a mature biofilm.</title>
        <authorList>
            <person name="Kwon K.K."/>
            <person name="Lee Y.K."/>
            <person name="Lee H.K."/>
        </authorList>
    </citation>
    <scope>NUCLEOTIDE SEQUENCE [LARGE SCALE GENOMIC DNA]</scope>
    <source>
        <strain evidence="6 7">KCCM 42265</strain>
    </source>
</reference>
<accession>A0A7H9ATV6</accession>
<feature type="transmembrane region" description="Helical" evidence="5">
    <location>
        <begin position="44"/>
        <end position="64"/>
    </location>
</feature>
<name>A0A7H9ATV6_9FLAO</name>
<evidence type="ECO:0000256" key="4">
    <source>
        <dbReference type="ARBA" id="ARBA00023136"/>
    </source>
</evidence>
<feature type="transmembrane region" description="Helical" evidence="5">
    <location>
        <begin position="70"/>
        <end position="93"/>
    </location>
</feature>